<name>A0ACB7T6R6_HYAAI</name>
<sequence>MHVFSLWGKLLAGRHRSQAKAKTGSKTGSKTKTSQAEGKKFPEKVPETGYGPRRASVSADSHGAGGDGFVRSVLGAIGVRMLKTMTSRSRVCGNKYKVNNQNLEKFEQILSKIPEGEKAKPALSTTSLPERREELCRTPVQPPPERLGPDISPSTTMGSSVTAEYELFCKAFHSEAKQLLPEEEREKVPVNPMRQLLQQASEVASRALQLQRVTSAAGTPPGATPAGTRTPETYAAPSAERVSLVFFLSHALPSEGHSAARAPGFVASTAASAAGTVCPPTPVDVSPPSLDEIERDELLAQLVDLQGRRNLEKQREREAAEQRQQQQQQQQAKPADEQVQEPQEKRPKKAQQRPKHSRRWSENPVGAPIFMARKFAEKLRRSTEVVTPATSDATPSTSTTPRSEQPSKKKESYMKRSRKQAAVTLPKIPVSPSSKQPSPSSTRQGVEQQQAQSQTPKSPSSTSRESLTHAESGQSSASSKKRGKRKRKSLAPKET</sequence>
<comment type="caution">
    <text evidence="1">The sequence shown here is derived from an EMBL/GenBank/DDBJ whole genome shotgun (WGS) entry which is preliminary data.</text>
</comment>
<dbReference type="Proteomes" id="UP000821845">
    <property type="component" value="Chromosome 10"/>
</dbReference>
<reference evidence="1" key="1">
    <citation type="submission" date="2020-05" db="EMBL/GenBank/DDBJ databases">
        <title>Large-scale comparative analyses of tick genomes elucidate their genetic diversity and vector capacities.</title>
        <authorList>
            <person name="Jia N."/>
            <person name="Wang J."/>
            <person name="Shi W."/>
            <person name="Du L."/>
            <person name="Sun Y."/>
            <person name="Zhan W."/>
            <person name="Jiang J."/>
            <person name="Wang Q."/>
            <person name="Zhang B."/>
            <person name="Ji P."/>
            <person name="Sakyi L.B."/>
            <person name="Cui X."/>
            <person name="Yuan T."/>
            <person name="Jiang B."/>
            <person name="Yang W."/>
            <person name="Lam T.T.-Y."/>
            <person name="Chang Q."/>
            <person name="Ding S."/>
            <person name="Wang X."/>
            <person name="Zhu J."/>
            <person name="Ruan X."/>
            <person name="Zhao L."/>
            <person name="Wei J."/>
            <person name="Que T."/>
            <person name="Du C."/>
            <person name="Cheng J."/>
            <person name="Dai P."/>
            <person name="Han X."/>
            <person name="Huang E."/>
            <person name="Gao Y."/>
            <person name="Liu J."/>
            <person name="Shao H."/>
            <person name="Ye R."/>
            <person name="Li L."/>
            <person name="Wei W."/>
            <person name="Wang X."/>
            <person name="Wang C."/>
            <person name="Yang T."/>
            <person name="Huo Q."/>
            <person name="Li W."/>
            <person name="Guo W."/>
            <person name="Chen H."/>
            <person name="Zhou L."/>
            <person name="Ni X."/>
            <person name="Tian J."/>
            <person name="Zhou Y."/>
            <person name="Sheng Y."/>
            <person name="Liu T."/>
            <person name="Pan Y."/>
            <person name="Xia L."/>
            <person name="Li J."/>
            <person name="Zhao F."/>
            <person name="Cao W."/>
        </authorList>
    </citation>
    <scope>NUCLEOTIDE SEQUENCE</scope>
    <source>
        <strain evidence="1">Hyas-2018</strain>
    </source>
</reference>
<protein>
    <submittedName>
        <fullName evidence="1">Uncharacterized protein</fullName>
    </submittedName>
</protein>
<evidence type="ECO:0000313" key="2">
    <source>
        <dbReference type="Proteomes" id="UP000821845"/>
    </source>
</evidence>
<keyword evidence="2" id="KW-1185">Reference proteome</keyword>
<proteinExistence type="predicted"/>
<organism evidence="1 2">
    <name type="scientific">Hyalomma asiaticum</name>
    <name type="common">Tick</name>
    <dbReference type="NCBI Taxonomy" id="266040"/>
    <lineage>
        <taxon>Eukaryota</taxon>
        <taxon>Metazoa</taxon>
        <taxon>Ecdysozoa</taxon>
        <taxon>Arthropoda</taxon>
        <taxon>Chelicerata</taxon>
        <taxon>Arachnida</taxon>
        <taxon>Acari</taxon>
        <taxon>Parasitiformes</taxon>
        <taxon>Ixodida</taxon>
        <taxon>Ixodoidea</taxon>
        <taxon>Ixodidae</taxon>
        <taxon>Hyalomminae</taxon>
        <taxon>Hyalomma</taxon>
    </lineage>
</organism>
<evidence type="ECO:0000313" key="1">
    <source>
        <dbReference type="EMBL" id="KAH6942625.1"/>
    </source>
</evidence>
<dbReference type="EMBL" id="CM023490">
    <property type="protein sequence ID" value="KAH6942625.1"/>
    <property type="molecule type" value="Genomic_DNA"/>
</dbReference>
<gene>
    <name evidence="1" type="ORF">HPB50_008545</name>
</gene>
<accession>A0ACB7T6R6</accession>